<gene>
    <name evidence="2" type="primary">Dgri\GH24465</name>
    <name evidence="2" type="ORF">Dgri_GH24465</name>
</gene>
<protein>
    <submittedName>
        <fullName evidence="2">GH24465</fullName>
    </submittedName>
</protein>
<organism evidence="3">
    <name type="scientific">Drosophila grimshawi</name>
    <name type="common">Hawaiian fruit fly</name>
    <name type="synonym">Idiomyia grimshawi</name>
    <dbReference type="NCBI Taxonomy" id="7222"/>
    <lineage>
        <taxon>Eukaryota</taxon>
        <taxon>Metazoa</taxon>
        <taxon>Ecdysozoa</taxon>
        <taxon>Arthropoda</taxon>
        <taxon>Hexapoda</taxon>
        <taxon>Insecta</taxon>
        <taxon>Pterygota</taxon>
        <taxon>Neoptera</taxon>
        <taxon>Endopterygota</taxon>
        <taxon>Diptera</taxon>
        <taxon>Brachycera</taxon>
        <taxon>Muscomorpha</taxon>
        <taxon>Ephydroidea</taxon>
        <taxon>Drosophilidae</taxon>
        <taxon>Drosophila</taxon>
        <taxon>Hawaiian Drosophila</taxon>
    </lineage>
</organism>
<feature type="region of interest" description="Disordered" evidence="1">
    <location>
        <begin position="1"/>
        <end position="21"/>
    </location>
</feature>
<accession>B4JLR4</accession>
<feature type="compositionally biased region" description="Polar residues" evidence="1">
    <location>
        <begin position="1"/>
        <end position="15"/>
    </location>
</feature>
<name>B4JLR4_DROGR</name>
<dbReference type="InParanoid" id="B4JLR4"/>
<evidence type="ECO:0000313" key="3">
    <source>
        <dbReference type="Proteomes" id="UP000001070"/>
    </source>
</evidence>
<sequence>MKTQLQDETSQTTDGTELPKRTNEVFRIPSKLLCHPISVFAVFLADAYAGNLRNPFAISHFR</sequence>
<evidence type="ECO:0000313" key="2">
    <source>
        <dbReference type="EMBL" id="EDV91675.1"/>
    </source>
</evidence>
<evidence type="ECO:0000256" key="1">
    <source>
        <dbReference type="SAM" id="MobiDB-lite"/>
    </source>
</evidence>
<reference evidence="2 3" key="1">
    <citation type="journal article" date="2007" name="Nature">
        <title>Evolution of genes and genomes on the Drosophila phylogeny.</title>
        <authorList>
            <consortium name="Drosophila 12 Genomes Consortium"/>
            <person name="Clark A.G."/>
            <person name="Eisen M.B."/>
            <person name="Smith D.R."/>
            <person name="Bergman C.M."/>
            <person name="Oliver B."/>
            <person name="Markow T.A."/>
            <person name="Kaufman T.C."/>
            <person name="Kellis M."/>
            <person name="Gelbart W."/>
            <person name="Iyer V.N."/>
            <person name="Pollard D.A."/>
            <person name="Sackton T.B."/>
            <person name="Larracuente A.M."/>
            <person name="Singh N.D."/>
            <person name="Abad J.P."/>
            <person name="Abt D.N."/>
            <person name="Adryan B."/>
            <person name="Aguade M."/>
            <person name="Akashi H."/>
            <person name="Anderson W.W."/>
            <person name="Aquadro C.F."/>
            <person name="Ardell D.H."/>
            <person name="Arguello R."/>
            <person name="Artieri C.G."/>
            <person name="Barbash D.A."/>
            <person name="Barker D."/>
            <person name="Barsanti P."/>
            <person name="Batterham P."/>
            <person name="Batzoglou S."/>
            <person name="Begun D."/>
            <person name="Bhutkar A."/>
            <person name="Blanco E."/>
            <person name="Bosak S.A."/>
            <person name="Bradley R.K."/>
            <person name="Brand A.D."/>
            <person name="Brent M.R."/>
            <person name="Brooks A.N."/>
            <person name="Brown R.H."/>
            <person name="Butlin R.K."/>
            <person name="Caggese C."/>
            <person name="Calvi B.R."/>
            <person name="Bernardo de Carvalho A."/>
            <person name="Caspi A."/>
            <person name="Castrezana S."/>
            <person name="Celniker S.E."/>
            <person name="Chang J.L."/>
            <person name="Chapple C."/>
            <person name="Chatterji S."/>
            <person name="Chinwalla A."/>
            <person name="Civetta A."/>
            <person name="Clifton S.W."/>
            <person name="Comeron J.M."/>
            <person name="Costello J.C."/>
            <person name="Coyne J.A."/>
            <person name="Daub J."/>
            <person name="David R.G."/>
            <person name="Delcher A.L."/>
            <person name="Delehaunty K."/>
            <person name="Do C.B."/>
            <person name="Ebling H."/>
            <person name="Edwards K."/>
            <person name="Eickbush T."/>
            <person name="Evans J.D."/>
            <person name="Filipski A."/>
            <person name="Findeiss S."/>
            <person name="Freyhult E."/>
            <person name="Fulton L."/>
            <person name="Fulton R."/>
            <person name="Garcia A.C."/>
            <person name="Gardiner A."/>
            <person name="Garfield D.A."/>
            <person name="Garvin B.E."/>
            <person name="Gibson G."/>
            <person name="Gilbert D."/>
            <person name="Gnerre S."/>
            <person name="Godfrey J."/>
            <person name="Good R."/>
            <person name="Gotea V."/>
            <person name="Gravely B."/>
            <person name="Greenberg A.J."/>
            <person name="Griffiths-Jones S."/>
            <person name="Gross S."/>
            <person name="Guigo R."/>
            <person name="Gustafson E.A."/>
            <person name="Haerty W."/>
            <person name="Hahn M.W."/>
            <person name="Halligan D.L."/>
            <person name="Halpern A.L."/>
            <person name="Halter G.M."/>
            <person name="Han M.V."/>
            <person name="Heger A."/>
            <person name="Hillier L."/>
            <person name="Hinrichs A.S."/>
            <person name="Holmes I."/>
            <person name="Hoskins R.A."/>
            <person name="Hubisz M.J."/>
            <person name="Hultmark D."/>
            <person name="Huntley M.A."/>
            <person name="Jaffe D.B."/>
            <person name="Jagadeeshan S."/>
            <person name="Jeck W.R."/>
            <person name="Johnson J."/>
            <person name="Jones C.D."/>
            <person name="Jordan W.C."/>
            <person name="Karpen G.H."/>
            <person name="Kataoka E."/>
            <person name="Keightley P.D."/>
            <person name="Kheradpour P."/>
            <person name="Kirkness E.F."/>
            <person name="Koerich L.B."/>
            <person name="Kristiansen K."/>
            <person name="Kudrna D."/>
            <person name="Kulathinal R.J."/>
            <person name="Kumar S."/>
            <person name="Kwok R."/>
            <person name="Lander E."/>
            <person name="Langley C.H."/>
            <person name="Lapoint R."/>
            <person name="Lazzaro B.P."/>
            <person name="Lee S.J."/>
            <person name="Levesque L."/>
            <person name="Li R."/>
            <person name="Lin C.F."/>
            <person name="Lin M.F."/>
            <person name="Lindblad-Toh K."/>
            <person name="Llopart A."/>
            <person name="Long M."/>
            <person name="Low L."/>
            <person name="Lozovsky E."/>
            <person name="Lu J."/>
            <person name="Luo M."/>
            <person name="Machado C.A."/>
            <person name="Makalowski W."/>
            <person name="Marzo M."/>
            <person name="Matsuda M."/>
            <person name="Matzkin L."/>
            <person name="McAllister B."/>
            <person name="McBride C.S."/>
            <person name="McKernan B."/>
            <person name="McKernan K."/>
            <person name="Mendez-Lago M."/>
            <person name="Minx P."/>
            <person name="Mollenhauer M.U."/>
            <person name="Montooth K."/>
            <person name="Mount S.M."/>
            <person name="Mu X."/>
            <person name="Myers E."/>
            <person name="Negre B."/>
            <person name="Newfeld S."/>
            <person name="Nielsen R."/>
            <person name="Noor M.A."/>
            <person name="O'Grady P."/>
            <person name="Pachter L."/>
            <person name="Papaceit M."/>
            <person name="Parisi M.J."/>
            <person name="Parisi M."/>
            <person name="Parts L."/>
            <person name="Pedersen J.S."/>
            <person name="Pesole G."/>
            <person name="Phillippy A.M."/>
            <person name="Ponting C.P."/>
            <person name="Pop M."/>
            <person name="Porcelli D."/>
            <person name="Powell J.R."/>
            <person name="Prohaska S."/>
            <person name="Pruitt K."/>
            <person name="Puig M."/>
            <person name="Quesneville H."/>
            <person name="Ram K.R."/>
            <person name="Rand D."/>
            <person name="Rasmussen M.D."/>
            <person name="Reed L.K."/>
            <person name="Reenan R."/>
            <person name="Reily A."/>
            <person name="Remington K.A."/>
            <person name="Rieger T.T."/>
            <person name="Ritchie M.G."/>
            <person name="Robin C."/>
            <person name="Rogers Y.H."/>
            <person name="Rohde C."/>
            <person name="Rozas J."/>
            <person name="Rubenfield M.J."/>
            <person name="Ruiz A."/>
            <person name="Russo S."/>
            <person name="Salzberg S.L."/>
            <person name="Sanchez-Gracia A."/>
            <person name="Saranga D.J."/>
            <person name="Sato H."/>
            <person name="Schaeffer S.W."/>
            <person name="Schatz M.C."/>
            <person name="Schlenke T."/>
            <person name="Schwartz R."/>
            <person name="Segarra C."/>
            <person name="Singh R.S."/>
            <person name="Sirot L."/>
            <person name="Sirota M."/>
            <person name="Sisneros N.B."/>
            <person name="Smith C.D."/>
            <person name="Smith T.F."/>
            <person name="Spieth J."/>
            <person name="Stage D.E."/>
            <person name="Stark A."/>
            <person name="Stephan W."/>
            <person name="Strausberg R.L."/>
            <person name="Strempel S."/>
            <person name="Sturgill D."/>
            <person name="Sutton G."/>
            <person name="Sutton G.G."/>
            <person name="Tao W."/>
            <person name="Teichmann S."/>
            <person name="Tobari Y.N."/>
            <person name="Tomimura Y."/>
            <person name="Tsolas J.M."/>
            <person name="Valente V.L."/>
            <person name="Venter E."/>
            <person name="Venter J.C."/>
            <person name="Vicario S."/>
            <person name="Vieira F.G."/>
            <person name="Vilella A.J."/>
            <person name="Villasante A."/>
            <person name="Walenz B."/>
            <person name="Wang J."/>
            <person name="Wasserman M."/>
            <person name="Watts T."/>
            <person name="Wilson D."/>
            <person name="Wilson R.K."/>
            <person name="Wing R.A."/>
            <person name="Wolfner M.F."/>
            <person name="Wong A."/>
            <person name="Wong G.K."/>
            <person name="Wu C.I."/>
            <person name="Wu G."/>
            <person name="Yamamoto D."/>
            <person name="Yang H.P."/>
            <person name="Yang S.P."/>
            <person name="Yorke J.A."/>
            <person name="Yoshida K."/>
            <person name="Zdobnov E."/>
            <person name="Zhang P."/>
            <person name="Zhang Y."/>
            <person name="Zimin A.V."/>
            <person name="Baldwin J."/>
            <person name="Abdouelleil A."/>
            <person name="Abdulkadir J."/>
            <person name="Abebe A."/>
            <person name="Abera B."/>
            <person name="Abreu J."/>
            <person name="Acer S.C."/>
            <person name="Aftuck L."/>
            <person name="Alexander A."/>
            <person name="An P."/>
            <person name="Anderson E."/>
            <person name="Anderson S."/>
            <person name="Arachi H."/>
            <person name="Azer M."/>
            <person name="Bachantsang P."/>
            <person name="Barry A."/>
            <person name="Bayul T."/>
            <person name="Berlin A."/>
            <person name="Bessette D."/>
            <person name="Bloom T."/>
            <person name="Blye J."/>
            <person name="Boguslavskiy L."/>
            <person name="Bonnet C."/>
            <person name="Boukhgalter B."/>
            <person name="Bourzgui I."/>
            <person name="Brown A."/>
            <person name="Cahill P."/>
            <person name="Channer S."/>
            <person name="Cheshatsang Y."/>
            <person name="Chuda L."/>
            <person name="Citroen M."/>
            <person name="Collymore A."/>
            <person name="Cooke P."/>
            <person name="Costello M."/>
            <person name="D'Aco K."/>
            <person name="Daza R."/>
            <person name="De Haan G."/>
            <person name="DeGray S."/>
            <person name="DeMaso C."/>
            <person name="Dhargay N."/>
            <person name="Dooley K."/>
            <person name="Dooley E."/>
            <person name="Doricent M."/>
            <person name="Dorje P."/>
            <person name="Dorjee K."/>
            <person name="Dupes A."/>
            <person name="Elong R."/>
            <person name="Falk J."/>
            <person name="Farina A."/>
            <person name="Faro S."/>
            <person name="Ferguson D."/>
            <person name="Fisher S."/>
            <person name="Foley C.D."/>
            <person name="Franke A."/>
            <person name="Friedrich D."/>
            <person name="Gadbois L."/>
            <person name="Gearin G."/>
            <person name="Gearin C.R."/>
            <person name="Giannoukos G."/>
            <person name="Goode T."/>
            <person name="Graham J."/>
            <person name="Grandbois E."/>
            <person name="Grewal S."/>
            <person name="Gyaltsen K."/>
            <person name="Hafez N."/>
            <person name="Hagos B."/>
            <person name="Hall J."/>
            <person name="Henson C."/>
            <person name="Hollinger A."/>
            <person name="Honan T."/>
            <person name="Huard M.D."/>
            <person name="Hughes L."/>
            <person name="Hurhula B."/>
            <person name="Husby M.E."/>
            <person name="Kamat A."/>
            <person name="Kanga B."/>
            <person name="Kashin S."/>
            <person name="Khazanovich D."/>
            <person name="Kisner P."/>
            <person name="Lance K."/>
            <person name="Lara M."/>
            <person name="Lee W."/>
            <person name="Lennon N."/>
            <person name="Letendre F."/>
            <person name="LeVine R."/>
            <person name="Lipovsky A."/>
            <person name="Liu X."/>
            <person name="Liu J."/>
            <person name="Liu S."/>
            <person name="Lokyitsang T."/>
            <person name="Lokyitsang Y."/>
            <person name="Lubonja R."/>
            <person name="Lui A."/>
            <person name="MacDonald P."/>
            <person name="Magnisalis V."/>
            <person name="Maru K."/>
            <person name="Matthews C."/>
            <person name="McCusker W."/>
            <person name="McDonough S."/>
            <person name="Mehta T."/>
            <person name="Meldrim J."/>
            <person name="Meneus L."/>
            <person name="Mihai O."/>
            <person name="Mihalev A."/>
            <person name="Mihova T."/>
            <person name="Mittelman R."/>
            <person name="Mlenga V."/>
            <person name="Montmayeur A."/>
            <person name="Mulrain L."/>
            <person name="Navidi A."/>
            <person name="Naylor J."/>
            <person name="Negash T."/>
            <person name="Nguyen T."/>
            <person name="Nguyen N."/>
            <person name="Nicol R."/>
            <person name="Norbu C."/>
            <person name="Norbu N."/>
            <person name="Novod N."/>
            <person name="O'Neill B."/>
            <person name="Osman S."/>
            <person name="Markiewicz E."/>
            <person name="Oyono O.L."/>
            <person name="Patti C."/>
            <person name="Phunkhang P."/>
            <person name="Pierre F."/>
            <person name="Priest M."/>
            <person name="Raghuraman S."/>
            <person name="Rege F."/>
            <person name="Reyes R."/>
            <person name="Rise C."/>
            <person name="Rogov P."/>
            <person name="Ross K."/>
            <person name="Ryan E."/>
            <person name="Settipalli S."/>
            <person name="Shea T."/>
            <person name="Sherpa N."/>
            <person name="Shi L."/>
            <person name="Shih D."/>
            <person name="Sparrow T."/>
            <person name="Spaulding J."/>
            <person name="Stalker J."/>
            <person name="Stange-Thomann N."/>
            <person name="Stavropoulos S."/>
            <person name="Stone C."/>
            <person name="Strader C."/>
            <person name="Tesfaye S."/>
            <person name="Thomson T."/>
            <person name="Thoulutsang Y."/>
            <person name="Thoulutsang D."/>
            <person name="Topham K."/>
            <person name="Topping I."/>
            <person name="Tsamla T."/>
            <person name="Vassiliev H."/>
            <person name="Vo A."/>
            <person name="Wangchuk T."/>
            <person name="Wangdi T."/>
            <person name="Weiand M."/>
            <person name="Wilkinson J."/>
            <person name="Wilson A."/>
            <person name="Yadav S."/>
            <person name="Young G."/>
            <person name="Yu Q."/>
            <person name="Zembek L."/>
            <person name="Zhong D."/>
            <person name="Zimmer A."/>
            <person name="Zwirko Z."/>
            <person name="Jaffe D.B."/>
            <person name="Alvarez P."/>
            <person name="Brockman W."/>
            <person name="Butler J."/>
            <person name="Chin C."/>
            <person name="Gnerre S."/>
            <person name="Grabherr M."/>
            <person name="Kleber M."/>
            <person name="Mauceli E."/>
            <person name="MacCallum I."/>
        </authorList>
    </citation>
    <scope>NUCLEOTIDE SEQUENCE [LARGE SCALE GENOMIC DNA]</scope>
    <source>
        <strain evidence="3">Tucson 15287-2541.00</strain>
    </source>
</reference>
<dbReference type="AlphaFoldDB" id="B4JLR4"/>
<proteinExistence type="predicted"/>
<dbReference type="HOGENOM" id="CLU_2906395_0_0_1"/>
<dbReference type="Proteomes" id="UP000001070">
    <property type="component" value="Unassembled WGS sequence"/>
</dbReference>
<dbReference type="EMBL" id="CH916371">
    <property type="protein sequence ID" value="EDV91675.1"/>
    <property type="molecule type" value="Genomic_DNA"/>
</dbReference>
<keyword evidence="3" id="KW-1185">Reference proteome</keyword>